<gene>
    <name evidence="2" type="ORF">ATEG_09307</name>
</gene>
<dbReference type="GeneID" id="4353973"/>
<organism evidence="2 3">
    <name type="scientific">Aspergillus terreus (strain NIH 2624 / FGSC A1156)</name>
    <dbReference type="NCBI Taxonomy" id="341663"/>
    <lineage>
        <taxon>Eukaryota</taxon>
        <taxon>Fungi</taxon>
        <taxon>Dikarya</taxon>
        <taxon>Ascomycota</taxon>
        <taxon>Pezizomycotina</taxon>
        <taxon>Eurotiomycetes</taxon>
        <taxon>Eurotiomycetidae</taxon>
        <taxon>Eurotiales</taxon>
        <taxon>Aspergillaceae</taxon>
        <taxon>Aspergillus</taxon>
        <taxon>Aspergillus subgen. Circumdati</taxon>
    </lineage>
</organism>
<evidence type="ECO:0000259" key="1">
    <source>
        <dbReference type="PROSITE" id="PS50181"/>
    </source>
</evidence>
<dbReference type="Proteomes" id="UP000007963">
    <property type="component" value="Unassembled WGS sequence"/>
</dbReference>
<dbReference type="InterPro" id="IPR001810">
    <property type="entry name" value="F-box_dom"/>
</dbReference>
<dbReference type="OMA" id="LWIDEES"/>
<dbReference type="EMBL" id="CH476607">
    <property type="protein sequence ID" value="EAU30444.1"/>
    <property type="molecule type" value="Genomic_DNA"/>
</dbReference>
<dbReference type="InterPro" id="IPR036047">
    <property type="entry name" value="F-box-like_dom_sf"/>
</dbReference>
<dbReference type="SUPFAM" id="SSF81383">
    <property type="entry name" value="F-box domain"/>
    <property type="match status" value="1"/>
</dbReference>
<evidence type="ECO:0000313" key="2">
    <source>
        <dbReference type="EMBL" id="EAU30444.1"/>
    </source>
</evidence>
<sequence length="395" mass="45777">MVIQSFGPHTSHAVQPRVIANHFHLFQNLDNRAHTCTRSPILSNMTTQFYCAICSGPAGIWAIGSSSPQALKRRQTYVEAKRREKATNQRVPINFDSDWSSDYESDEDPYDPDDLTRYDPRLVSPESREWLHNIYWLRVGDFTGEGYLEGPASSVNNLTACLLLRTERLTRISSYTTVNCVFPFHLCCFKLLLYSIFNDMEFDNIDKKVLYKVMMDINPGHPRLDLDYGDIKGPDQYWLCEPGEEFLRDKLQHDTFKLPISNVSIDQRHVVADPFGNLPVEVLFNMLDMLPACSLLEFRKASATVCRATQSNGYWKQRMSRAMDWFWELSDILQDHPSDLNFKAFYLWLDKKTNPELGMDPMFMGLGNRRRIWGACQQLRDLYVKRAPPETEGQQ</sequence>
<dbReference type="HOGENOM" id="CLU_723568_0_0_1"/>
<dbReference type="STRING" id="341663.Q0CAH7"/>
<dbReference type="RefSeq" id="XP_001217929.1">
    <property type="nucleotide sequence ID" value="XM_001217928.1"/>
</dbReference>
<dbReference type="eggNOG" id="ENOG502RB4N">
    <property type="taxonomic scope" value="Eukaryota"/>
</dbReference>
<name>Q0CAH7_ASPTN</name>
<accession>Q0CAH7</accession>
<dbReference type="OrthoDB" id="9984533at2759"/>
<reference evidence="3" key="1">
    <citation type="submission" date="2005-09" db="EMBL/GenBank/DDBJ databases">
        <title>Annotation of the Aspergillus terreus NIH2624 genome.</title>
        <authorList>
            <person name="Birren B.W."/>
            <person name="Lander E.S."/>
            <person name="Galagan J.E."/>
            <person name="Nusbaum C."/>
            <person name="Devon K."/>
            <person name="Henn M."/>
            <person name="Ma L.-J."/>
            <person name="Jaffe D.B."/>
            <person name="Butler J."/>
            <person name="Alvarez P."/>
            <person name="Gnerre S."/>
            <person name="Grabherr M."/>
            <person name="Kleber M."/>
            <person name="Mauceli E.W."/>
            <person name="Brockman W."/>
            <person name="Rounsley S."/>
            <person name="Young S.K."/>
            <person name="LaButti K."/>
            <person name="Pushparaj V."/>
            <person name="DeCaprio D."/>
            <person name="Crawford M."/>
            <person name="Koehrsen M."/>
            <person name="Engels R."/>
            <person name="Montgomery P."/>
            <person name="Pearson M."/>
            <person name="Howarth C."/>
            <person name="Larson L."/>
            <person name="Luoma S."/>
            <person name="White J."/>
            <person name="Alvarado L."/>
            <person name="Kodira C.D."/>
            <person name="Zeng Q."/>
            <person name="Oleary S."/>
            <person name="Yandava C."/>
            <person name="Denning D.W."/>
            <person name="Nierman W.C."/>
            <person name="Milne T."/>
            <person name="Madden K."/>
        </authorList>
    </citation>
    <scope>NUCLEOTIDE SEQUENCE [LARGE SCALE GENOMIC DNA]</scope>
    <source>
        <strain evidence="3">NIH 2624 / FGSC A1156</strain>
    </source>
</reference>
<dbReference type="VEuPathDB" id="FungiDB:ATEG_09307"/>
<feature type="domain" description="F-box" evidence="1">
    <location>
        <begin position="272"/>
        <end position="318"/>
    </location>
</feature>
<dbReference type="AlphaFoldDB" id="Q0CAH7"/>
<proteinExistence type="predicted"/>
<evidence type="ECO:0000313" key="3">
    <source>
        <dbReference type="Proteomes" id="UP000007963"/>
    </source>
</evidence>
<protein>
    <recommendedName>
        <fullName evidence="1">F-box domain-containing protein</fullName>
    </recommendedName>
</protein>
<dbReference type="PROSITE" id="PS50181">
    <property type="entry name" value="FBOX"/>
    <property type="match status" value="1"/>
</dbReference>